<organism evidence="1 2">
    <name type="scientific">Rhinolophus ferrumequinum</name>
    <name type="common">Greater horseshoe bat</name>
    <dbReference type="NCBI Taxonomy" id="59479"/>
    <lineage>
        <taxon>Eukaryota</taxon>
        <taxon>Metazoa</taxon>
        <taxon>Chordata</taxon>
        <taxon>Craniata</taxon>
        <taxon>Vertebrata</taxon>
        <taxon>Euteleostomi</taxon>
        <taxon>Mammalia</taxon>
        <taxon>Eutheria</taxon>
        <taxon>Laurasiatheria</taxon>
        <taxon>Chiroptera</taxon>
        <taxon>Yinpterochiroptera</taxon>
        <taxon>Rhinolophoidea</taxon>
        <taxon>Rhinolophidae</taxon>
        <taxon>Rhinolophinae</taxon>
        <taxon>Rhinolophus</taxon>
    </lineage>
</organism>
<name>A0A7J7REZ2_RHIFE</name>
<evidence type="ECO:0000313" key="1">
    <source>
        <dbReference type="EMBL" id="KAF6274633.1"/>
    </source>
</evidence>
<accession>A0A7J7REZ2</accession>
<comment type="caution">
    <text evidence="1">The sequence shown here is derived from an EMBL/GenBank/DDBJ whole genome shotgun (WGS) entry which is preliminary data.</text>
</comment>
<dbReference type="AlphaFoldDB" id="A0A7J7REZ2"/>
<evidence type="ECO:0000313" key="2">
    <source>
        <dbReference type="Proteomes" id="UP000585614"/>
    </source>
</evidence>
<reference evidence="1 2" key="1">
    <citation type="journal article" date="2020" name="Nature">
        <title>Six reference-quality genomes reveal evolution of bat adaptations.</title>
        <authorList>
            <person name="Jebb D."/>
            <person name="Huang Z."/>
            <person name="Pippel M."/>
            <person name="Hughes G.M."/>
            <person name="Lavrichenko K."/>
            <person name="Devanna P."/>
            <person name="Winkler S."/>
            <person name="Jermiin L.S."/>
            <person name="Skirmuntt E.C."/>
            <person name="Katzourakis A."/>
            <person name="Burkitt-Gray L."/>
            <person name="Ray D.A."/>
            <person name="Sullivan K.A.M."/>
            <person name="Roscito J.G."/>
            <person name="Kirilenko B.M."/>
            <person name="Davalos L.M."/>
            <person name="Corthals A.P."/>
            <person name="Power M.L."/>
            <person name="Jones G."/>
            <person name="Ransome R.D."/>
            <person name="Dechmann D.K.N."/>
            <person name="Locatelli A.G."/>
            <person name="Puechmaille S.J."/>
            <person name="Fedrigo O."/>
            <person name="Jarvis E.D."/>
            <person name="Hiller M."/>
            <person name="Vernes S.C."/>
            <person name="Myers E.W."/>
            <person name="Teeling E.C."/>
        </authorList>
    </citation>
    <scope>NUCLEOTIDE SEQUENCE [LARGE SCALE GENOMIC DNA]</scope>
    <source>
        <strain evidence="1">MRhiFer1</strain>
        <tissue evidence="1">Lung</tissue>
    </source>
</reference>
<proteinExistence type="predicted"/>
<dbReference type="EMBL" id="JACAGC010000027">
    <property type="protein sequence ID" value="KAF6274633.1"/>
    <property type="molecule type" value="Genomic_DNA"/>
</dbReference>
<dbReference type="Proteomes" id="UP000585614">
    <property type="component" value="Unassembled WGS sequence"/>
</dbReference>
<sequence>MLPVEEYVGGIISETNVFVLPLHLIGNLPEFGILIWKGFSFRILKALPPGFWVPVWVLKNRKPFLLLILHMEAAFSLEARGYSLSSGSVVLGGSSVCLSSQPACQACQLAVPCLWGHLNYYVHYFCPPFSLLFLELLLSKQCMCCWESLVLS</sequence>
<gene>
    <name evidence="1" type="ORF">mRhiFer1_009470</name>
</gene>
<protein>
    <submittedName>
        <fullName evidence="1">Uncharacterized protein</fullName>
    </submittedName>
</protein>